<proteinExistence type="predicted"/>
<sequence length="154" mass="17947">MAFWCKLKKKEKDEPSLIESNHANTKCYLSEKRIREKLNLFKNSLTVYAVTCTNIYDTYTGFDDIVSLECVFWEKKDAQEMVSQININDPSVVDGGKSDLYYEVKPIDIGIKISGELYIVTKLKAKHRLIVLDKMLYFLDSDLKLDHYTIFNIE</sequence>
<dbReference type="EMBL" id="MN741021">
    <property type="protein sequence ID" value="QHU23049.1"/>
    <property type="molecule type" value="Genomic_DNA"/>
</dbReference>
<evidence type="ECO:0000313" key="1">
    <source>
        <dbReference type="EMBL" id="QHU23049.1"/>
    </source>
</evidence>
<organism evidence="1">
    <name type="scientific">viral metagenome</name>
    <dbReference type="NCBI Taxonomy" id="1070528"/>
    <lineage>
        <taxon>unclassified sequences</taxon>
        <taxon>metagenomes</taxon>
        <taxon>organismal metagenomes</taxon>
    </lineage>
</organism>
<reference evidence="1" key="1">
    <citation type="journal article" date="2020" name="Nature">
        <title>Giant virus diversity and host interactions through global metagenomics.</title>
        <authorList>
            <person name="Schulz F."/>
            <person name="Roux S."/>
            <person name="Paez-Espino D."/>
            <person name="Jungbluth S."/>
            <person name="Walsh D.A."/>
            <person name="Denef V.J."/>
            <person name="McMahon K.D."/>
            <person name="Konstantinidis K.T."/>
            <person name="Eloe-Fadrosh E.A."/>
            <person name="Kyrpides N.C."/>
            <person name="Woyke T."/>
        </authorList>
    </citation>
    <scope>NUCLEOTIDE SEQUENCE</scope>
    <source>
        <strain evidence="1">GVMAG-S-ERX555907-63</strain>
    </source>
</reference>
<name>A0A6C0KZQ6_9ZZZZ</name>
<dbReference type="AlphaFoldDB" id="A0A6C0KZQ6"/>
<protein>
    <submittedName>
        <fullName evidence="1">Uncharacterized protein</fullName>
    </submittedName>
</protein>
<accession>A0A6C0KZQ6</accession>